<dbReference type="CDD" id="cd00093">
    <property type="entry name" value="HTH_XRE"/>
    <property type="match status" value="1"/>
</dbReference>
<dbReference type="Pfam" id="PF06803">
    <property type="entry name" value="DUF1232"/>
    <property type="match status" value="1"/>
</dbReference>
<evidence type="ECO:0000313" key="6">
    <source>
        <dbReference type="EMBL" id="MEY8001331.1"/>
    </source>
</evidence>
<accession>A0ABV4BUF1</accession>
<keyword evidence="3" id="KW-1133">Transmembrane helix</keyword>
<keyword evidence="4" id="KW-0472">Membrane</keyword>
<evidence type="ECO:0000256" key="3">
    <source>
        <dbReference type="ARBA" id="ARBA00022989"/>
    </source>
</evidence>
<comment type="caution">
    <text evidence="6">The sequence shown here is derived from an EMBL/GenBank/DDBJ whole genome shotgun (WGS) entry which is preliminary data.</text>
</comment>
<gene>
    <name evidence="6" type="ORF">AB8U03_14210</name>
</gene>
<evidence type="ECO:0000256" key="1">
    <source>
        <dbReference type="ARBA" id="ARBA00004127"/>
    </source>
</evidence>
<evidence type="ECO:0000259" key="5">
    <source>
        <dbReference type="PROSITE" id="PS50943"/>
    </source>
</evidence>
<dbReference type="Gene3D" id="1.10.260.40">
    <property type="entry name" value="lambda repressor-like DNA-binding domains"/>
    <property type="match status" value="1"/>
</dbReference>
<comment type="subcellular location">
    <subcellularLocation>
        <location evidence="1">Endomembrane system</location>
        <topology evidence="1">Multi-pass membrane protein</topology>
    </subcellularLocation>
</comment>
<dbReference type="InterPro" id="IPR010982">
    <property type="entry name" value="Lambda_DNA-bd_dom_sf"/>
</dbReference>
<proteinExistence type="predicted"/>
<organism evidence="6 7">
    <name type="scientific">Clostridium moutaii</name>
    <dbReference type="NCBI Taxonomy" id="3240932"/>
    <lineage>
        <taxon>Bacteria</taxon>
        <taxon>Bacillati</taxon>
        <taxon>Bacillota</taxon>
        <taxon>Clostridia</taxon>
        <taxon>Eubacteriales</taxon>
        <taxon>Clostridiaceae</taxon>
        <taxon>Clostridium</taxon>
    </lineage>
</organism>
<reference evidence="6 7" key="1">
    <citation type="submission" date="2024-08" db="EMBL/GenBank/DDBJ databases">
        <title>Clostridium lapicellarii sp. nov., and Clostridium renhuaiense sp. nov., two species isolated from the mud in a fermentation cellar used for producing sauce-flavour Chinese liquors.</title>
        <authorList>
            <person name="Yang F."/>
            <person name="Wang H."/>
            <person name="Chen L.Q."/>
            <person name="Zhou N."/>
            <person name="Lu J.J."/>
            <person name="Pu X.X."/>
            <person name="Wan B."/>
            <person name="Wang L."/>
            <person name="Liu S.J."/>
        </authorList>
    </citation>
    <scope>NUCLEOTIDE SEQUENCE [LARGE SCALE GENOMIC DNA]</scope>
    <source>
        <strain evidence="6 7">MT-5</strain>
    </source>
</reference>
<feature type="domain" description="HTH cro/C1-type" evidence="5">
    <location>
        <begin position="12"/>
        <end position="66"/>
    </location>
</feature>
<protein>
    <submittedName>
        <fullName evidence="6">Helix-turn-helix domain-containing protein</fullName>
    </submittedName>
</protein>
<evidence type="ECO:0000256" key="2">
    <source>
        <dbReference type="ARBA" id="ARBA00022692"/>
    </source>
</evidence>
<evidence type="ECO:0000256" key="4">
    <source>
        <dbReference type="ARBA" id="ARBA00023136"/>
    </source>
</evidence>
<dbReference type="Proteomes" id="UP001564657">
    <property type="component" value="Unassembled WGS sequence"/>
</dbReference>
<sequence>MCQKKSELGSLIRDLLKKNLLSMRKLSALSGIDTATISRIVNGKQRANMNHLQNFSKYLNVPIEKLLIADGYDIDVLKNENFLNSPSFIKNIQELLRFSNLLDYHYDLSKIEDELDKYKRYAVTKEGKNTIYKNFKEKIEDINGSGLFVDELKQMYERFCDENASEEIHALLGSGLLYFILSVDIIPDYIFPFGYLDDVIAIKLILHHIAEVNAKDEKLLQK</sequence>
<dbReference type="SMART" id="SM00530">
    <property type="entry name" value="HTH_XRE"/>
    <property type="match status" value="1"/>
</dbReference>
<dbReference type="EMBL" id="JBGEWD010000016">
    <property type="protein sequence ID" value="MEY8001331.1"/>
    <property type="molecule type" value="Genomic_DNA"/>
</dbReference>
<dbReference type="SUPFAM" id="SSF47413">
    <property type="entry name" value="lambda repressor-like DNA-binding domains"/>
    <property type="match status" value="1"/>
</dbReference>
<dbReference type="PROSITE" id="PS50943">
    <property type="entry name" value="HTH_CROC1"/>
    <property type="match status" value="1"/>
</dbReference>
<keyword evidence="2" id="KW-0812">Transmembrane</keyword>
<name>A0ABV4BUF1_9CLOT</name>
<dbReference type="RefSeq" id="WP_369705227.1">
    <property type="nucleotide sequence ID" value="NZ_JBGEWD010000016.1"/>
</dbReference>
<dbReference type="InterPro" id="IPR010652">
    <property type="entry name" value="DUF1232"/>
</dbReference>
<keyword evidence="7" id="KW-1185">Reference proteome</keyword>
<evidence type="ECO:0000313" key="7">
    <source>
        <dbReference type="Proteomes" id="UP001564657"/>
    </source>
</evidence>
<dbReference type="Pfam" id="PF01381">
    <property type="entry name" value="HTH_3"/>
    <property type="match status" value="1"/>
</dbReference>
<dbReference type="InterPro" id="IPR001387">
    <property type="entry name" value="Cro/C1-type_HTH"/>
</dbReference>